<dbReference type="GO" id="GO:0000781">
    <property type="term" value="C:chromosome, telomeric region"/>
    <property type="evidence" value="ECO:0007669"/>
    <property type="project" value="UniProtKB-SubCell"/>
</dbReference>
<reference evidence="21" key="1">
    <citation type="submission" date="2025-08" db="UniProtKB">
        <authorList>
            <consortium name="RefSeq"/>
        </authorList>
    </citation>
    <scope>IDENTIFICATION</scope>
    <source>
        <tissue evidence="21">Whole sample</tissue>
    </source>
</reference>
<dbReference type="KEGG" id="cvn:111106464"/>
<dbReference type="PANTHER" id="PTHR23240:SF26">
    <property type="entry name" value="5' EXONUCLEASE APOLLO"/>
    <property type="match status" value="1"/>
</dbReference>
<dbReference type="Gene3D" id="3.60.15.10">
    <property type="entry name" value="Ribonuclease Z/Hydroxyacylglutathione hydrolase-like"/>
    <property type="match status" value="1"/>
</dbReference>
<gene>
    <name evidence="21" type="primary">LOC111106464</name>
</gene>
<evidence type="ECO:0000256" key="8">
    <source>
        <dbReference type="ARBA" id="ARBA00022763"/>
    </source>
</evidence>
<dbReference type="PANTHER" id="PTHR23240">
    <property type="entry name" value="DNA CROSS-LINK REPAIR PROTEIN PSO2/SNM1-RELATED"/>
    <property type="match status" value="1"/>
</dbReference>
<evidence type="ECO:0000256" key="7">
    <source>
        <dbReference type="ARBA" id="ARBA00022722"/>
    </source>
</evidence>
<keyword evidence="6" id="KW-0158">Chromosome</keyword>
<evidence type="ECO:0000256" key="15">
    <source>
        <dbReference type="ARBA" id="ARBA00041693"/>
    </source>
</evidence>
<comment type="subcellular location">
    <subcellularLocation>
        <location evidence="3">Chromosome</location>
        <location evidence="3">Telomere</location>
    </subcellularLocation>
    <subcellularLocation>
        <location evidence="2">Nucleus</location>
    </subcellularLocation>
</comment>
<dbReference type="GeneID" id="111106464"/>
<dbReference type="GO" id="GO:0000723">
    <property type="term" value="P:telomere maintenance"/>
    <property type="evidence" value="ECO:0007669"/>
    <property type="project" value="TreeGrafter"/>
</dbReference>
<evidence type="ECO:0000256" key="14">
    <source>
        <dbReference type="ARBA" id="ARBA00039555"/>
    </source>
</evidence>
<comment type="similarity">
    <text evidence="4">Belongs to the DNA repair metallo-beta-lactamase (DRMBL) family.</text>
</comment>
<keyword evidence="12" id="KW-0234">DNA repair</keyword>
<dbReference type="Pfam" id="PF12706">
    <property type="entry name" value="Lactamase_B_2"/>
    <property type="match status" value="1"/>
</dbReference>
<dbReference type="CDD" id="cd16273">
    <property type="entry name" value="SNM1A-1C-like_MBL-fold"/>
    <property type="match status" value="1"/>
</dbReference>
<keyword evidence="8" id="KW-0227">DNA damage</keyword>
<keyword evidence="20" id="KW-1185">Reference proteome</keyword>
<dbReference type="AlphaFoldDB" id="A0A8B8B0B7"/>
<keyword evidence="9" id="KW-0378">Hydrolase</keyword>
<evidence type="ECO:0000256" key="13">
    <source>
        <dbReference type="ARBA" id="ARBA00023242"/>
    </source>
</evidence>
<dbReference type="GO" id="GO:0036297">
    <property type="term" value="P:interstrand cross-link repair"/>
    <property type="evidence" value="ECO:0007669"/>
    <property type="project" value="TreeGrafter"/>
</dbReference>
<evidence type="ECO:0000256" key="3">
    <source>
        <dbReference type="ARBA" id="ARBA00004574"/>
    </source>
</evidence>
<evidence type="ECO:0000259" key="18">
    <source>
        <dbReference type="Pfam" id="PF07522"/>
    </source>
</evidence>
<dbReference type="InterPro" id="IPR036866">
    <property type="entry name" value="RibonucZ/Hydroxyglut_hydro"/>
</dbReference>
<sequence length="619" mass="71053">MNGKVIPGTPIAVDFWKVRECPSARLFFLTHLHGDHIVGLSSSWQHKIYCSEITGRLLEERFQIDRSLICPLETGSSHIVYMDCDQMEQMSVTVMDARHCPGSVMFLFEGYFGKVLYTGDFRFNSDMKNDPLMEDLGKMDILYLDNTYNCPRCVFPTREHCMQQILDIIRCHDNHKIKIGMRSLGKEDLLVKIALDLKEWIRVSPAFFQLAEILDLPDVFITGETEARIEVVPFYSVSNKNIERWNQVHPTIALLPTSLYTGLDMNPFCNQENVFIVPYSDHSSFDELKEFVQLIKPSCIYPIVSDDARGPFGLSLSDRADMSIFEPFLGHSLRKKSEIPFSVKRWMYGNKTSISSKVLTKKPLALTKRRSLQKVKRGVHFDDTMEDFSESVTKKKKVQEATSVLTEISNSPVGENMGKQYRAVDGNPSSRLNEKPEDNEKGTDENREESLELLSSHTVSDTNKSREERADKSIEKFSHSDKEEQTAVCLPDGKKHLNVKEIHSKIQGNQTQRRPMKNFIHYVTETDSVDPSEEKAQKNRQVCLTQRNNGPGDRQTDVGQPHSIHVIPVSFHKSHGKHRTERPHPGKHRTERPHPGKHRTERLKHSVHQLHWPLNVKPL</sequence>
<feature type="domain" description="DNA repair metallo-beta-lactamase" evidence="18">
    <location>
        <begin position="219"/>
        <end position="305"/>
    </location>
</feature>
<feature type="domain" description="Metallo-beta-lactamase" evidence="19">
    <location>
        <begin position="20"/>
        <end position="148"/>
    </location>
</feature>
<dbReference type="GO" id="GO:0035312">
    <property type="term" value="F:5'-3' DNA exonuclease activity"/>
    <property type="evidence" value="ECO:0007669"/>
    <property type="project" value="TreeGrafter"/>
</dbReference>
<keyword evidence="11" id="KW-0779">Telomere</keyword>
<keyword evidence="13" id="KW-0539">Nucleus</keyword>
<evidence type="ECO:0000256" key="6">
    <source>
        <dbReference type="ARBA" id="ARBA00022454"/>
    </source>
</evidence>
<evidence type="ECO:0000256" key="9">
    <source>
        <dbReference type="ARBA" id="ARBA00022801"/>
    </source>
</evidence>
<feature type="compositionally biased region" description="Basic and acidic residues" evidence="17">
    <location>
        <begin position="432"/>
        <end position="450"/>
    </location>
</feature>
<dbReference type="RefSeq" id="XP_022296857.1">
    <property type="nucleotide sequence ID" value="XM_022441149.1"/>
</dbReference>
<evidence type="ECO:0000256" key="1">
    <source>
        <dbReference type="ARBA" id="ARBA00001526"/>
    </source>
</evidence>
<evidence type="ECO:0000256" key="16">
    <source>
        <dbReference type="ARBA" id="ARBA00042738"/>
    </source>
</evidence>
<dbReference type="OrthoDB" id="262529at2759"/>
<evidence type="ECO:0000256" key="17">
    <source>
        <dbReference type="SAM" id="MobiDB-lite"/>
    </source>
</evidence>
<comment type="catalytic activity">
    <reaction evidence="1">
        <text>a beta-lactam + H2O = a substituted beta-amino acid</text>
        <dbReference type="Rhea" id="RHEA:20401"/>
        <dbReference type="ChEBI" id="CHEBI:15377"/>
        <dbReference type="ChEBI" id="CHEBI:35627"/>
        <dbReference type="ChEBI" id="CHEBI:140347"/>
        <dbReference type="EC" id="3.5.2.6"/>
    </reaction>
</comment>
<dbReference type="GO" id="GO:0008800">
    <property type="term" value="F:beta-lactamase activity"/>
    <property type="evidence" value="ECO:0007669"/>
    <property type="project" value="UniProtKB-EC"/>
</dbReference>
<evidence type="ECO:0000313" key="20">
    <source>
        <dbReference type="Proteomes" id="UP000694844"/>
    </source>
</evidence>
<dbReference type="GO" id="GO:0005634">
    <property type="term" value="C:nucleus"/>
    <property type="evidence" value="ECO:0007669"/>
    <property type="project" value="UniProtKB-SubCell"/>
</dbReference>
<evidence type="ECO:0000256" key="4">
    <source>
        <dbReference type="ARBA" id="ARBA00010304"/>
    </source>
</evidence>
<evidence type="ECO:0000256" key="12">
    <source>
        <dbReference type="ARBA" id="ARBA00023204"/>
    </source>
</evidence>
<dbReference type="SUPFAM" id="SSF56281">
    <property type="entry name" value="Metallo-hydrolase/oxidoreductase"/>
    <property type="match status" value="1"/>
</dbReference>
<dbReference type="GO" id="GO:0003684">
    <property type="term" value="F:damaged DNA binding"/>
    <property type="evidence" value="ECO:0007669"/>
    <property type="project" value="TreeGrafter"/>
</dbReference>
<protein>
    <recommendedName>
        <fullName evidence="14">5' exonuclease Apollo</fullName>
        <ecNumber evidence="5">3.5.2.6</ecNumber>
    </recommendedName>
    <alternativeName>
        <fullName evidence="15">DNA cross-link repair 1B protein</fullName>
    </alternativeName>
    <alternativeName>
        <fullName evidence="16">SNM1 homolog B</fullName>
    </alternativeName>
</protein>
<dbReference type="Proteomes" id="UP000694844">
    <property type="component" value="Chromosome 8"/>
</dbReference>
<name>A0A8B8B0B7_CRAVI</name>
<evidence type="ECO:0000256" key="5">
    <source>
        <dbReference type="ARBA" id="ARBA00012865"/>
    </source>
</evidence>
<dbReference type="Gene3D" id="3.40.50.12650">
    <property type="match status" value="1"/>
</dbReference>
<dbReference type="FunFam" id="3.40.50.12650:FF:000003">
    <property type="entry name" value="DNA cross-link repair 1B"/>
    <property type="match status" value="1"/>
</dbReference>
<feature type="region of interest" description="Disordered" evidence="17">
    <location>
        <begin position="572"/>
        <end position="605"/>
    </location>
</feature>
<evidence type="ECO:0000259" key="19">
    <source>
        <dbReference type="Pfam" id="PF12706"/>
    </source>
</evidence>
<dbReference type="EC" id="3.5.2.6" evidence="5"/>
<proteinExistence type="inferred from homology"/>
<keyword evidence="7" id="KW-0540">Nuclease</keyword>
<dbReference type="Pfam" id="PF07522">
    <property type="entry name" value="DRMBL"/>
    <property type="match status" value="1"/>
</dbReference>
<feature type="compositionally biased region" description="Basic and acidic residues" evidence="17">
    <location>
        <begin position="463"/>
        <end position="485"/>
    </location>
</feature>
<feature type="region of interest" description="Disordered" evidence="17">
    <location>
        <begin position="407"/>
        <end position="490"/>
    </location>
</feature>
<evidence type="ECO:0000256" key="11">
    <source>
        <dbReference type="ARBA" id="ARBA00022895"/>
    </source>
</evidence>
<accession>A0A8B8B0B7</accession>
<dbReference type="InterPro" id="IPR001279">
    <property type="entry name" value="Metallo-B-lactamas"/>
</dbReference>
<evidence type="ECO:0000256" key="10">
    <source>
        <dbReference type="ARBA" id="ARBA00022839"/>
    </source>
</evidence>
<dbReference type="InterPro" id="IPR011084">
    <property type="entry name" value="DRMBL"/>
</dbReference>
<keyword evidence="10" id="KW-0269">Exonuclease</keyword>
<evidence type="ECO:0000313" key="21">
    <source>
        <dbReference type="RefSeq" id="XP_022296857.1"/>
    </source>
</evidence>
<evidence type="ECO:0000256" key="2">
    <source>
        <dbReference type="ARBA" id="ARBA00004123"/>
    </source>
</evidence>
<organism evidence="20 21">
    <name type="scientific">Crassostrea virginica</name>
    <name type="common">Eastern oyster</name>
    <dbReference type="NCBI Taxonomy" id="6565"/>
    <lineage>
        <taxon>Eukaryota</taxon>
        <taxon>Metazoa</taxon>
        <taxon>Spiralia</taxon>
        <taxon>Lophotrochozoa</taxon>
        <taxon>Mollusca</taxon>
        <taxon>Bivalvia</taxon>
        <taxon>Autobranchia</taxon>
        <taxon>Pteriomorphia</taxon>
        <taxon>Ostreida</taxon>
        <taxon>Ostreoidea</taxon>
        <taxon>Ostreidae</taxon>
        <taxon>Crassostrea</taxon>
    </lineage>
</organism>
<dbReference type="GO" id="GO:0006303">
    <property type="term" value="P:double-strand break repair via nonhomologous end joining"/>
    <property type="evidence" value="ECO:0007669"/>
    <property type="project" value="TreeGrafter"/>
</dbReference>